<accession>A0A4R2KYZ0</accession>
<name>A0A4R2KYZ0_9GAMM</name>
<feature type="transmembrane region" description="Helical" evidence="1">
    <location>
        <begin position="210"/>
        <end position="233"/>
    </location>
</feature>
<protein>
    <submittedName>
        <fullName evidence="2">Steroid 5-alpha reductase family enzyme</fullName>
    </submittedName>
</protein>
<dbReference type="GO" id="GO:0016020">
    <property type="term" value="C:membrane"/>
    <property type="evidence" value="ECO:0007669"/>
    <property type="project" value="TreeGrafter"/>
</dbReference>
<feature type="transmembrane region" description="Helical" evidence="1">
    <location>
        <begin position="136"/>
        <end position="155"/>
    </location>
</feature>
<comment type="caution">
    <text evidence="2">The sequence shown here is derived from an EMBL/GenBank/DDBJ whole genome shotgun (WGS) entry which is preliminary data.</text>
</comment>
<evidence type="ECO:0000313" key="3">
    <source>
        <dbReference type="Proteomes" id="UP000294980"/>
    </source>
</evidence>
<dbReference type="EMBL" id="SLWX01000004">
    <property type="protein sequence ID" value="TCO76649.1"/>
    <property type="molecule type" value="Genomic_DNA"/>
</dbReference>
<keyword evidence="3" id="KW-1185">Reference proteome</keyword>
<dbReference type="PANTHER" id="PTHR32251:SF17">
    <property type="entry name" value="STEROID 5-ALPHA REDUCTASE C-TERMINAL DOMAIN-CONTAINING PROTEIN"/>
    <property type="match status" value="1"/>
</dbReference>
<proteinExistence type="predicted"/>
<evidence type="ECO:0000256" key="1">
    <source>
        <dbReference type="SAM" id="Phobius"/>
    </source>
</evidence>
<dbReference type="RefSeq" id="WP_117314908.1">
    <property type="nucleotide sequence ID" value="NZ_QQSW01000002.1"/>
</dbReference>
<organism evidence="2 3">
    <name type="scientific">Chromatocurvus halotolerans</name>
    <dbReference type="NCBI Taxonomy" id="1132028"/>
    <lineage>
        <taxon>Bacteria</taxon>
        <taxon>Pseudomonadati</taxon>
        <taxon>Pseudomonadota</taxon>
        <taxon>Gammaproteobacteria</taxon>
        <taxon>Cellvibrionales</taxon>
        <taxon>Halieaceae</taxon>
        <taxon>Chromatocurvus</taxon>
    </lineage>
</organism>
<sequence length="266" mass="29643">MELLLSVLGINLLVVMTMMAALWMISIPLRDVSFIDSFWALGMVIVAATTYAMVGDGAARQQLLLFLTAVWGIRLGLHLFLRWRREGADRRYVALLAKAPGNPHLFSLRKVFLLQGPLLWLVALPVQLGQIDATPASLGIIAMAGAALAVIGILFETVGDWQLARFKADPASEGKVMDKGLWRYTRHPNYFGDACVWWGLYLVAAETTTGRWAIISPIFLTFILVKWSGAALLERRLKRSRPGYVDYIERTSSFFPWPPRPPKSGA</sequence>
<keyword evidence="1" id="KW-0472">Membrane</keyword>
<dbReference type="InterPro" id="IPR010721">
    <property type="entry name" value="UstE-like"/>
</dbReference>
<gene>
    <name evidence="2" type="ORF">EV688_104103</name>
</gene>
<evidence type="ECO:0000313" key="2">
    <source>
        <dbReference type="EMBL" id="TCO76649.1"/>
    </source>
</evidence>
<dbReference type="OrthoDB" id="9779233at2"/>
<feature type="transmembrane region" description="Helical" evidence="1">
    <location>
        <begin position="37"/>
        <end position="55"/>
    </location>
</feature>
<dbReference type="Pfam" id="PF06966">
    <property type="entry name" value="DUF1295"/>
    <property type="match status" value="1"/>
</dbReference>
<dbReference type="AlphaFoldDB" id="A0A4R2KYZ0"/>
<keyword evidence="1" id="KW-1133">Transmembrane helix</keyword>
<keyword evidence="1" id="KW-0812">Transmembrane</keyword>
<feature type="transmembrane region" description="Helical" evidence="1">
    <location>
        <begin position="61"/>
        <end position="81"/>
    </location>
</feature>
<dbReference type="Gene3D" id="1.20.120.1630">
    <property type="match status" value="1"/>
</dbReference>
<reference evidence="2 3" key="1">
    <citation type="submission" date="2019-03" db="EMBL/GenBank/DDBJ databases">
        <title>Genomic Encyclopedia of Type Strains, Phase IV (KMG-IV): sequencing the most valuable type-strain genomes for metagenomic binning, comparative biology and taxonomic classification.</title>
        <authorList>
            <person name="Goeker M."/>
        </authorList>
    </citation>
    <scope>NUCLEOTIDE SEQUENCE [LARGE SCALE GENOMIC DNA]</scope>
    <source>
        <strain evidence="2 3">DSM 23344</strain>
    </source>
</reference>
<dbReference type="PANTHER" id="PTHR32251">
    <property type="entry name" value="3-OXO-5-ALPHA-STEROID 4-DEHYDROGENASE"/>
    <property type="match status" value="1"/>
</dbReference>
<dbReference type="Proteomes" id="UP000294980">
    <property type="component" value="Unassembled WGS sequence"/>
</dbReference>
<feature type="transmembrane region" description="Helical" evidence="1">
    <location>
        <begin position="6"/>
        <end position="25"/>
    </location>
</feature>
<dbReference type="PROSITE" id="PS50244">
    <property type="entry name" value="S5A_REDUCTASE"/>
    <property type="match status" value="1"/>
</dbReference>